<keyword evidence="4" id="KW-0143">Chaperone</keyword>
<dbReference type="PANTHER" id="PTHR45639">
    <property type="entry name" value="HSC70CB, ISOFORM G-RELATED"/>
    <property type="match status" value="1"/>
</dbReference>
<keyword evidence="1" id="KW-0547">Nucleotide-binding</keyword>
<dbReference type="EMBL" id="NHYE01005238">
    <property type="protein sequence ID" value="PPQ75662.1"/>
    <property type="molecule type" value="Genomic_DNA"/>
</dbReference>
<evidence type="ECO:0000256" key="1">
    <source>
        <dbReference type="ARBA" id="ARBA00022741"/>
    </source>
</evidence>
<evidence type="ECO:0008006" key="9">
    <source>
        <dbReference type="Google" id="ProtNLM"/>
    </source>
</evidence>
<dbReference type="FunFam" id="3.90.640.10:FF:000003">
    <property type="entry name" value="Molecular chaperone DnaK"/>
    <property type="match status" value="1"/>
</dbReference>
<evidence type="ECO:0000313" key="7">
    <source>
        <dbReference type="EMBL" id="PPQ75662.1"/>
    </source>
</evidence>
<evidence type="ECO:0000256" key="4">
    <source>
        <dbReference type="ARBA" id="ARBA00023186"/>
    </source>
</evidence>
<dbReference type="GO" id="GO:0140662">
    <property type="term" value="F:ATP-dependent protein folding chaperone"/>
    <property type="evidence" value="ECO:0007669"/>
    <property type="project" value="InterPro"/>
</dbReference>
<dbReference type="GO" id="GO:0034663">
    <property type="term" value="C:endoplasmic reticulum chaperone complex"/>
    <property type="evidence" value="ECO:0007669"/>
    <property type="project" value="TreeGrafter"/>
</dbReference>
<organism evidence="7 8">
    <name type="scientific">Gymnopilus dilepis</name>
    <dbReference type="NCBI Taxonomy" id="231916"/>
    <lineage>
        <taxon>Eukaryota</taxon>
        <taxon>Fungi</taxon>
        <taxon>Dikarya</taxon>
        <taxon>Basidiomycota</taxon>
        <taxon>Agaricomycotina</taxon>
        <taxon>Agaricomycetes</taxon>
        <taxon>Agaricomycetidae</taxon>
        <taxon>Agaricales</taxon>
        <taxon>Agaricineae</taxon>
        <taxon>Hymenogastraceae</taxon>
        <taxon>Gymnopilus</taxon>
    </lineage>
</organism>
<dbReference type="Gene3D" id="2.60.34.10">
    <property type="entry name" value="Substrate Binding Domain Of DNAk, Chain A, domain 1"/>
    <property type="match status" value="1"/>
</dbReference>
<dbReference type="SUPFAM" id="SSF100934">
    <property type="entry name" value="Heat shock protein 70kD (HSP70), C-terminal subdomain"/>
    <property type="match status" value="1"/>
</dbReference>
<feature type="chain" id="PRO_5019393863" description="Actin-like ATPase domain-containing protein" evidence="6">
    <location>
        <begin position="25"/>
        <end position="891"/>
    </location>
</feature>
<accession>A0A409WAX1</accession>
<dbReference type="Gene3D" id="3.90.640.10">
    <property type="entry name" value="Actin, Chain A, domain 4"/>
    <property type="match status" value="1"/>
</dbReference>
<feature type="region of interest" description="Disordered" evidence="5">
    <location>
        <begin position="551"/>
        <end position="609"/>
    </location>
</feature>
<evidence type="ECO:0000256" key="3">
    <source>
        <dbReference type="ARBA" id="ARBA00022840"/>
    </source>
</evidence>
<dbReference type="AlphaFoldDB" id="A0A409WAX1"/>
<feature type="compositionally biased region" description="Basic and acidic residues" evidence="5">
    <location>
        <begin position="557"/>
        <end position="573"/>
    </location>
</feature>
<dbReference type="CDD" id="cd10230">
    <property type="entry name" value="ASKHA_NBD_HSP70_HYOU1"/>
    <property type="match status" value="1"/>
</dbReference>
<gene>
    <name evidence="7" type="ORF">CVT26_001890</name>
</gene>
<dbReference type="Gene3D" id="1.20.1270.10">
    <property type="match status" value="1"/>
</dbReference>
<dbReference type="InterPro" id="IPR029047">
    <property type="entry name" value="HSP70_peptide-bd_sf"/>
</dbReference>
<feature type="compositionally biased region" description="Low complexity" evidence="5">
    <location>
        <begin position="574"/>
        <end position="600"/>
    </location>
</feature>
<dbReference type="InterPro" id="IPR013126">
    <property type="entry name" value="Hsp_70_fam"/>
</dbReference>
<reference evidence="7 8" key="1">
    <citation type="journal article" date="2018" name="Evol. Lett.">
        <title>Horizontal gene cluster transfer increased hallucinogenic mushroom diversity.</title>
        <authorList>
            <person name="Reynolds H.T."/>
            <person name="Vijayakumar V."/>
            <person name="Gluck-Thaler E."/>
            <person name="Korotkin H.B."/>
            <person name="Matheny P.B."/>
            <person name="Slot J.C."/>
        </authorList>
    </citation>
    <scope>NUCLEOTIDE SEQUENCE [LARGE SCALE GENOMIC DNA]</scope>
    <source>
        <strain evidence="7 8">SRW20</strain>
    </source>
</reference>
<protein>
    <recommendedName>
        <fullName evidence="9">Actin-like ATPase domain-containing protein</fullName>
    </recommendedName>
</protein>
<comment type="caution">
    <text evidence="7">The sequence shown here is derived from an EMBL/GenBank/DDBJ whole genome shotgun (WGS) entry which is preliminary data.</text>
</comment>
<evidence type="ECO:0000256" key="2">
    <source>
        <dbReference type="ARBA" id="ARBA00022824"/>
    </source>
</evidence>
<keyword evidence="2" id="KW-0256">Endoplasmic reticulum</keyword>
<evidence type="ECO:0000313" key="8">
    <source>
        <dbReference type="Proteomes" id="UP000284706"/>
    </source>
</evidence>
<feature type="region of interest" description="Disordered" evidence="5">
    <location>
        <begin position="837"/>
        <end position="891"/>
    </location>
</feature>
<dbReference type="Gene3D" id="3.30.30.30">
    <property type="match status" value="1"/>
</dbReference>
<dbReference type="FunCoup" id="A0A409WAX1">
    <property type="interactions" value="232"/>
</dbReference>
<dbReference type="Pfam" id="PF00012">
    <property type="entry name" value="HSP70"/>
    <property type="match status" value="1"/>
</dbReference>
<dbReference type="InterPro" id="IPR043129">
    <property type="entry name" value="ATPase_NBD"/>
</dbReference>
<dbReference type="PANTHER" id="PTHR45639:SF3">
    <property type="entry name" value="HYPOXIA UP-REGULATED PROTEIN 1"/>
    <property type="match status" value="1"/>
</dbReference>
<keyword evidence="8" id="KW-1185">Reference proteome</keyword>
<dbReference type="STRING" id="231916.A0A409WAX1"/>
<dbReference type="OrthoDB" id="10262720at2759"/>
<evidence type="ECO:0000256" key="5">
    <source>
        <dbReference type="SAM" id="MobiDB-lite"/>
    </source>
</evidence>
<dbReference type="Gene3D" id="3.30.420.40">
    <property type="match status" value="2"/>
</dbReference>
<proteinExistence type="predicted"/>
<dbReference type="Proteomes" id="UP000284706">
    <property type="component" value="Unassembled WGS sequence"/>
</dbReference>
<dbReference type="SUPFAM" id="SSF53067">
    <property type="entry name" value="Actin-like ATPase domain"/>
    <property type="match status" value="2"/>
</dbReference>
<keyword evidence="6" id="KW-0732">Signal</keyword>
<evidence type="ECO:0000256" key="6">
    <source>
        <dbReference type="SAM" id="SignalP"/>
    </source>
</evidence>
<dbReference type="GO" id="GO:0030968">
    <property type="term" value="P:endoplasmic reticulum unfolded protein response"/>
    <property type="evidence" value="ECO:0007669"/>
    <property type="project" value="TreeGrafter"/>
</dbReference>
<keyword evidence="3" id="KW-0067">ATP-binding</keyword>
<name>A0A409WAX1_9AGAR</name>
<dbReference type="InterPro" id="IPR029048">
    <property type="entry name" value="HSP70_C_sf"/>
</dbReference>
<dbReference type="InParanoid" id="A0A409WAX1"/>
<dbReference type="GO" id="GO:0005524">
    <property type="term" value="F:ATP binding"/>
    <property type="evidence" value="ECO:0007669"/>
    <property type="project" value="UniProtKB-KW"/>
</dbReference>
<dbReference type="PRINTS" id="PR00301">
    <property type="entry name" value="HEATSHOCK70"/>
</dbReference>
<sequence length="891" mass="98184">MRLLTLWSLLSLSALSWLPHLASASVLAIDYGNDFIKASLMKPGLPFDVLLNKDSKRKISSVVAWKKGDRLFGQDAFNLASRFPSDTFGSLKLLEAAPFDSPIVSYYTQISTAEVRESARKTVNLVQSDGTEWSVEELIAMELAYIKHLAELAANEKVTDVVVTVPPYFSQFERDALVDAIEISGLKTLALVNDGTAVAVNYAMTRTFLTPEYHIIYDAGASGIRATVASFTTAPDTKAGGQGTHIAVAGVGYDRTVGGIELDRRVRDILVDTFNTKSGRNVREDKRGMAKLWKEAQRIKAILSANTEVFASVESLAWDIDFRTKITRAQFEDASQDLKPLFAKPIEDALKNAGLTLNNITSVILTGGSSRTPMIQAAVKAAVGEDKIALNVNADESAVLGAALHGASLSRQFKTKNIKVSDIGVHDIEVSYYAAPTASNSRPRTITTVIFPSGSRVGTKKVLTFKRKEDFSLYIDYKHPVAPGFPTRLLEVDLGNVTQAIANLTEQGVVDPVVKATLTLSESGFVSVSNAIAYGEIKDDSITGKLKGFFGGSSSSDETKTESADNVPPRDSETASADGSSSSSSDSDTASSASESSSATPQKEEKKKYVGPVEIPLTIKSYFPTITPMSVEEKQKARSRLRAIDAEETAKNRREEARNSFESYLYRLRDLLDENNTETPFKKCSKPTEREAIAEKLDESFAWLHDRGDYAETSQFLDKRIALETLEKPIIHRYQEIEAFPQALNNSQMWNWSTRLFLTEARQNLTAEAAADLPSKWTKEELDALEKTLREHESWLNEWVEKQKSVKSWEDPVIETAEMKARAKVLENHLQRLWKRKVPKAVKKPKTSATSSTEAAKETGGAEDWGEEPVGGEDGQQQVPFGEDPYEHDEL</sequence>
<feature type="compositionally biased region" description="Basic residues" evidence="5">
    <location>
        <begin position="837"/>
        <end position="846"/>
    </location>
</feature>
<feature type="signal peptide" evidence="6">
    <location>
        <begin position="1"/>
        <end position="24"/>
    </location>
</feature>